<dbReference type="AlphaFoldDB" id="A0AAU9DA71"/>
<dbReference type="GO" id="GO:0043190">
    <property type="term" value="C:ATP-binding cassette (ABC) transporter complex"/>
    <property type="evidence" value="ECO:0007669"/>
    <property type="project" value="InterPro"/>
</dbReference>
<evidence type="ECO:0000256" key="1">
    <source>
        <dbReference type="ARBA" id="ARBA00004141"/>
    </source>
</evidence>
<evidence type="ECO:0000256" key="5">
    <source>
        <dbReference type="ARBA" id="ARBA00022989"/>
    </source>
</evidence>
<sequence length="252" mass="27230">MVFFFEKLGAIFIFLMKALVGVITYFFNKNKLIKKSFIEQIYSIGVLSFPMVAIVSIFMGMVMIIQLVPAFKEFGAESFVSGAVSLAITRELGPVITALIMAGRVGSAITAELGSMKVTEQISALEVMAVDPISYLVSPRIFAGMIMLPLLSIISDVFSIFGGYFIGVYATGLVSGIYFSNMRLLITSTDIFGGVLKALFFGIIIAAVSSYKGINVKGGAEEVGKATTDSVVISIVLILIFNFFLSYLIFAQ</sequence>
<dbReference type="Proteomes" id="UP001321582">
    <property type="component" value="Chromosome"/>
</dbReference>
<name>A0AAU9DA71_9FUSO</name>
<evidence type="ECO:0000256" key="6">
    <source>
        <dbReference type="ARBA" id="ARBA00023136"/>
    </source>
</evidence>
<evidence type="ECO:0000256" key="3">
    <source>
        <dbReference type="ARBA" id="ARBA00022448"/>
    </source>
</evidence>
<evidence type="ECO:0000256" key="4">
    <source>
        <dbReference type="ARBA" id="ARBA00022692"/>
    </source>
</evidence>
<protein>
    <submittedName>
        <fullName evidence="8">ABC transporter permease</fullName>
    </submittedName>
</protein>
<keyword evidence="4 7" id="KW-0812">Transmembrane</keyword>
<comment type="subcellular location">
    <subcellularLocation>
        <location evidence="1">Membrane</location>
        <topology evidence="1">Multi-pass membrane protein</topology>
    </subcellularLocation>
</comment>
<evidence type="ECO:0000256" key="2">
    <source>
        <dbReference type="ARBA" id="ARBA00007556"/>
    </source>
</evidence>
<feature type="transmembrane region" description="Helical" evidence="7">
    <location>
        <begin position="47"/>
        <end position="72"/>
    </location>
</feature>
<feature type="transmembrane region" description="Helical" evidence="7">
    <location>
        <begin position="191"/>
        <end position="211"/>
    </location>
</feature>
<keyword evidence="3" id="KW-0813">Transport</keyword>
<reference evidence="8 9" key="1">
    <citation type="submission" date="2022-11" db="EMBL/GenBank/DDBJ databases">
        <title>Haliovirga abyssi gen. nov., sp. nov., a mesophilic fermentative bacterium isolated from the Iheya North hydrothermal field and the proposal of Haliovirgaceae fam. nov.</title>
        <authorList>
            <person name="Miyazaki U."/>
            <person name="Tame A."/>
            <person name="Miyazaki J."/>
            <person name="Takai K."/>
            <person name="Sawayama S."/>
            <person name="Kitajima M."/>
            <person name="Okamoto A."/>
            <person name="Nakagawa S."/>
        </authorList>
    </citation>
    <scope>NUCLEOTIDE SEQUENCE [LARGE SCALE GENOMIC DNA]</scope>
    <source>
        <strain evidence="8 9">IC12</strain>
    </source>
</reference>
<feature type="transmembrane region" description="Helical" evidence="7">
    <location>
        <begin position="6"/>
        <end position="27"/>
    </location>
</feature>
<comment type="similarity">
    <text evidence="2 7">Belongs to the MlaE permease family.</text>
</comment>
<feature type="transmembrane region" description="Helical" evidence="7">
    <location>
        <begin position="231"/>
        <end position="250"/>
    </location>
</feature>
<feature type="transmembrane region" description="Helical" evidence="7">
    <location>
        <begin position="160"/>
        <end position="179"/>
    </location>
</feature>
<keyword evidence="9" id="KW-1185">Reference proteome</keyword>
<dbReference type="RefSeq" id="WP_307905162.1">
    <property type="nucleotide sequence ID" value="NZ_AP027059.1"/>
</dbReference>
<dbReference type="PANTHER" id="PTHR30188:SF4">
    <property type="entry name" value="PROTEIN TRIGALACTOSYLDIACYLGLYCEROL 1, CHLOROPLASTIC"/>
    <property type="match status" value="1"/>
</dbReference>
<dbReference type="NCBIfam" id="TIGR00056">
    <property type="entry name" value="MlaE family lipid ABC transporter permease subunit"/>
    <property type="match status" value="1"/>
</dbReference>
<evidence type="ECO:0000256" key="7">
    <source>
        <dbReference type="RuleBase" id="RU362044"/>
    </source>
</evidence>
<dbReference type="PANTHER" id="PTHR30188">
    <property type="entry name" value="ABC TRANSPORTER PERMEASE PROTEIN-RELATED"/>
    <property type="match status" value="1"/>
</dbReference>
<evidence type="ECO:0000313" key="9">
    <source>
        <dbReference type="Proteomes" id="UP001321582"/>
    </source>
</evidence>
<dbReference type="EMBL" id="AP027059">
    <property type="protein sequence ID" value="BDU50230.1"/>
    <property type="molecule type" value="Genomic_DNA"/>
</dbReference>
<dbReference type="KEGG" id="haby:HLVA_07990"/>
<proteinExistence type="inferred from homology"/>
<keyword evidence="6 7" id="KW-0472">Membrane</keyword>
<organism evidence="8 9">
    <name type="scientific">Haliovirga abyssi</name>
    <dbReference type="NCBI Taxonomy" id="2996794"/>
    <lineage>
        <taxon>Bacteria</taxon>
        <taxon>Fusobacteriati</taxon>
        <taxon>Fusobacteriota</taxon>
        <taxon>Fusobacteriia</taxon>
        <taxon>Fusobacteriales</taxon>
        <taxon>Haliovirgaceae</taxon>
        <taxon>Haliovirga</taxon>
    </lineage>
</organism>
<accession>A0AAU9DA71</accession>
<dbReference type="GO" id="GO:0005548">
    <property type="term" value="F:phospholipid transporter activity"/>
    <property type="evidence" value="ECO:0007669"/>
    <property type="project" value="TreeGrafter"/>
</dbReference>
<dbReference type="Pfam" id="PF02405">
    <property type="entry name" value="MlaE"/>
    <property type="match status" value="1"/>
</dbReference>
<dbReference type="InterPro" id="IPR003453">
    <property type="entry name" value="ABC_MlaE_roteobac"/>
</dbReference>
<dbReference type="InterPro" id="IPR030802">
    <property type="entry name" value="Permease_MalE"/>
</dbReference>
<evidence type="ECO:0000313" key="8">
    <source>
        <dbReference type="EMBL" id="BDU50230.1"/>
    </source>
</evidence>
<keyword evidence="5 7" id="KW-1133">Transmembrane helix</keyword>
<gene>
    <name evidence="8" type="ORF">HLVA_07990</name>
</gene>